<proteinExistence type="predicted"/>
<name>A0A6A5HPC4_CAERE</name>
<dbReference type="Proteomes" id="UP000483820">
    <property type="component" value="Chromosome II"/>
</dbReference>
<evidence type="ECO:0000313" key="2">
    <source>
        <dbReference type="EMBL" id="KAF1767652.1"/>
    </source>
</evidence>
<dbReference type="KEGG" id="crq:GCK72_007611"/>
<reference evidence="2 3" key="1">
    <citation type="submission" date="2019-12" db="EMBL/GenBank/DDBJ databases">
        <title>Chromosome-level assembly of the Caenorhabditis remanei genome.</title>
        <authorList>
            <person name="Teterina A.A."/>
            <person name="Willis J.H."/>
            <person name="Phillips P.C."/>
        </authorList>
    </citation>
    <scope>NUCLEOTIDE SEQUENCE [LARGE SCALE GENOMIC DNA]</scope>
    <source>
        <strain evidence="2 3">PX506</strain>
        <tissue evidence="2">Whole organism</tissue>
    </source>
</reference>
<dbReference type="InterPro" id="IPR001810">
    <property type="entry name" value="F-box_dom"/>
</dbReference>
<dbReference type="PROSITE" id="PS50181">
    <property type="entry name" value="FBOX"/>
    <property type="match status" value="1"/>
</dbReference>
<sequence>MKFDKLPLLVFDCILPQFDGISLFSLMQTNRRYNAFVRSHFPALQIPEFQYDVLVQENKITVSITDEERQVWGIPLLPATSDADLDLIQDHHVIENVVVDGNTQDDGKWLETVRLGNGEATKARRLEFRGDIKAEYQANFLSGMDFQVVKKVKMPHLAPFFLLDDEKKTAPIRWIVLKREEEDKLHEVTLGLFVLRTKQQLRPGLEIQFNTKDPLPLFNWSLGDDIIKKNPTENVSIVRVPGLRVSLTRDFMRPDFWLFQVDRRRFSRRHW</sequence>
<dbReference type="AlphaFoldDB" id="A0A6A5HPC4"/>
<gene>
    <name evidence="2" type="ORF">GCK72_007611</name>
</gene>
<comment type="caution">
    <text evidence="2">The sequence shown here is derived from an EMBL/GenBank/DDBJ whole genome shotgun (WGS) entry which is preliminary data.</text>
</comment>
<dbReference type="CTD" id="9804901"/>
<protein>
    <recommendedName>
        <fullName evidence="1">F-box domain-containing protein</fullName>
    </recommendedName>
</protein>
<organism evidence="2 3">
    <name type="scientific">Caenorhabditis remanei</name>
    <name type="common">Caenorhabditis vulgaris</name>
    <dbReference type="NCBI Taxonomy" id="31234"/>
    <lineage>
        <taxon>Eukaryota</taxon>
        <taxon>Metazoa</taxon>
        <taxon>Ecdysozoa</taxon>
        <taxon>Nematoda</taxon>
        <taxon>Chromadorea</taxon>
        <taxon>Rhabditida</taxon>
        <taxon>Rhabditina</taxon>
        <taxon>Rhabditomorpha</taxon>
        <taxon>Rhabditoidea</taxon>
        <taxon>Rhabditidae</taxon>
        <taxon>Peloderinae</taxon>
        <taxon>Caenorhabditis</taxon>
    </lineage>
</organism>
<dbReference type="EMBL" id="WUAV01000002">
    <property type="protein sequence ID" value="KAF1767652.1"/>
    <property type="molecule type" value="Genomic_DNA"/>
</dbReference>
<dbReference type="RefSeq" id="XP_003107353.2">
    <property type="nucleotide sequence ID" value="XM_003107305.2"/>
</dbReference>
<accession>A0A6A5HPC4</accession>
<evidence type="ECO:0000313" key="3">
    <source>
        <dbReference type="Proteomes" id="UP000483820"/>
    </source>
</evidence>
<feature type="domain" description="F-box" evidence="1">
    <location>
        <begin position="1"/>
        <end position="44"/>
    </location>
</feature>
<evidence type="ECO:0000259" key="1">
    <source>
        <dbReference type="PROSITE" id="PS50181"/>
    </source>
</evidence>
<dbReference type="GeneID" id="9804901"/>